<dbReference type="RefSeq" id="WP_172167484.1">
    <property type="nucleotide sequence ID" value="NZ_CP053564.1"/>
</dbReference>
<dbReference type="KEGG" id="pbro:HOP40_34460"/>
<dbReference type="EMBL" id="CP053564">
    <property type="protein sequence ID" value="QJY50228.1"/>
    <property type="molecule type" value="Genomic_DNA"/>
</dbReference>
<feature type="region of interest" description="Disordered" evidence="1">
    <location>
        <begin position="186"/>
        <end position="226"/>
    </location>
</feature>
<feature type="signal peptide" evidence="2">
    <location>
        <begin position="1"/>
        <end position="31"/>
    </location>
</feature>
<evidence type="ECO:0000313" key="4">
    <source>
        <dbReference type="Proteomes" id="UP000505377"/>
    </source>
</evidence>
<name>A0A6M6JQP8_9PSEU</name>
<keyword evidence="4" id="KW-1185">Reference proteome</keyword>
<accession>A0A6M6JQP8</accession>
<dbReference type="AlphaFoldDB" id="A0A6M6JQP8"/>
<evidence type="ECO:0000313" key="3">
    <source>
        <dbReference type="EMBL" id="QJY50228.1"/>
    </source>
</evidence>
<organism evidence="3 4">
    <name type="scientific">Pseudonocardia broussonetiae</name>
    <dbReference type="NCBI Taxonomy" id="2736640"/>
    <lineage>
        <taxon>Bacteria</taxon>
        <taxon>Bacillati</taxon>
        <taxon>Actinomycetota</taxon>
        <taxon>Actinomycetes</taxon>
        <taxon>Pseudonocardiales</taxon>
        <taxon>Pseudonocardiaceae</taxon>
        <taxon>Pseudonocardia</taxon>
    </lineage>
</organism>
<feature type="chain" id="PRO_5026656321" evidence="2">
    <location>
        <begin position="32"/>
        <end position="226"/>
    </location>
</feature>
<dbReference type="PROSITE" id="PS51257">
    <property type="entry name" value="PROKAR_LIPOPROTEIN"/>
    <property type="match status" value="1"/>
</dbReference>
<dbReference type="InterPro" id="IPR021454">
    <property type="entry name" value="DUF3105"/>
</dbReference>
<evidence type="ECO:0000256" key="2">
    <source>
        <dbReference type="SAM" id="SignalP"/>
    </source>
</evidence>
<dbReference type="Pfam" id="PF11303">
    <property type="entry name" value="DUF3105"/>
    <property type="match status" value="1"/>
</dbReference>
<protein>
    <submittedName>
        <fullName evidence="3">DUF3105 domain-containing protein</fullName>
    </submittedName>
</protein>
<sequence>MRRTTHALSLAAPLATAALLLSGCGVLPGQAAQVDLAAFTPTAEVRDPSTQIDGVVGEVFENPQHVGPDQRVAYTSTPPIGGAHDQAWAACSGVVYPRPLRSENAVHSLEHGAVWITYDPDEVDGAALDALIARVEGQPYMLLSPYPGQGSPVSLQSWGHQLALDDADDPRIDQFVAALRQNRYTHPEPGASCDEIGQGYFDRDAPPPFAPTPGASEVDGDAVVAQ</sequence>
<gene>
    <name evidence="3" type="ORF">HOP40_34460</name>
</gene>
<evidence type="ECO:0000256" key="1">
    <source>
        <dbReference type="SAM" id="MobiDB-lite"/>
    </source>
</evidence>
<dbReference type="Proteomes" id="UP000505377">
    <property type="component" value="Chromosome"/>
</dbReference>
<reference evidence="3 4" key="1">
    <citation type="submission" date="2020-05" db="EMBL/GenBank/DDBJ databases">
        <authorList>
            <person name="Mo P."/>
        </authorList>
    </citation>
    <scope>NUCLEOTIDE SEQUENCE [LARGE SCALE GENOMIC DNA]</scope>
    <source>
        <strain evidence="3 4">Gen01</strain>
    </source>
</reference>
<keyword evidence="2" id="KW-0732">Signal</keyword>
<proteinExistence type="predicted"/>